<evidence type="ECO:0000313" key="2">
    <source>
        <dbReference type="EMBL" id="UUX60655.1"/>
    </source>
</evidence>
<dbReference type="PANTHER" id="PTHR43798:SF5">
    <property type="entry name" value="MONOACYLGLYCEROL LIPASE ABHD6"/>
    <property type="match status" value="1"/>
</dbReference>
<sequence>MLQREQLVSTHRLHGAELRVFTTVAQEPARGVIFAVHGFRGDHHGLARIVDHLENYTVIVPDLPGFGASTSMASMEHDVDGYAQLLDALADELKLDASIHLLGHSFGSIVAAKLATVRPFASLLLLNPISEPALDSSQALLAKITSAYYAVCAKLPASIAEPLLRSSLFSDAMSLVMTKSKDPQIRRYVREQHRWYFGGFHSRSTLAQAYRASISSTVGHYSPGITLPTLMIGGMQDELGTPQTQEALRQSFARAQLVMLEQVGHLIHYEKAPETAREIDAFLRSLSSLPSGS</sequence>
<dbReference type="InterPro" id="IPR000073">
    <property type="entry name" value="AB_hydrolase_1"/>
</dbReference>
<protein>
    <submittedName>
        <fullName evidence="2">Alpha/beta hydrolase</fullName>
    </submittedName>
</protein>
<dbReference type="InterPro" id="IPR000639">
    <property type="entry name" value="Epox_hydrolase-like"/>
</dbReference>
<evidence type="ECO:0000259" key="1">
    <source>
        <dbReference type="Pfam" id="PF00561"/>
    </source>
</evidence>
<keyword evidence="2" id="KW-0378">Hydrolase</keyword>
<dbReference type="AlphaFoldDB" id="A0AA95BRS9"/>
<dbReference type="SUPFAM" id="SSF53474">
    <property type="entry name" value="alpha/beta-Hydrolases"/>
    <property type="match status" value="1"/>
</dbReference>
<dbReference type="GO" id="GO:0046464">
    <property type="term" value="P:acylglycerol catabolic process"/>
    <property type="evidence" value="ECO:0007669"/>
    <property type="project" value="TreeGrafter"/>
</dbReference>
<dbReference type="PANTHER" id="PTHR43798">
    <property type="entry name" value="MONOACYLGLYCEROL LIPASE"/>
    <property type="match status" value="1"/>
</dbReference>
<dbReference type="GO" id="GO:0016020">
    <property type="term" value="C:membrane"/>
    <property type="evidence" value="ECO:0007669"/>
    <property type="project" value="TreeGrafter"/>
</dbReference>
<organism evidence="2 3">
    <name type="scientific">Glutamicibacter halophytocola</name>
    <dbReference type="NCBI Taxonomy" id="1933880"/>
    <lineage>
        <taxon>Bacteria</taxon>
        <taxon>Bacillati</taxon>
        <taxon>Actinomycetota</taxon>
        <taxon>Actinomycetes</taxon>
        <taxon>Micrococcales</taxon>
        <taxon>Micrococcaceae</taxon>
        <taxon>Glutamicibacter</taxon>
    </lineage>
</organism>
<dbReference type="Proteomes" id="UP001060018">
    <property type="component" value="Chromosome"/>
</dbReference>
<dbReference type="InterPro" id="IPR050266">
    <property type="entry name" value="AB_hydrolase_sf"/>
</dbReference>
<dbReference type="Pfam" id="PF00561">
    <property type="entry name" value="Abhydrolase_1"/>
    <property type="match status" value="1"/>
</dbReference>
<proteinExistence type="predicted"/>
<name>A0AA95BRS9_9MICC</name>
<dbReference type="PRINTS" id="PR00111">
    <property type="entry name" value="ABHYDROLASE"/>
</dbReference>
<dbReference type="GO" id="GO:0047372">
    <property type="term" value="F:monoacylglycerol lipase activity"/>
    <property type="evidence" value="ECO:0007669"/>
    <property type="project" value="TreeGrafter"/>
</dbReference>
<dbReference type="InterPro" id="IPR029058">
    <property type="entry name" value="AB_hydrolase_fold"/>
</dbReference>
<reference evidence="2" key="1">
    <citation type="journal article" date="2022" name="Pest Manag. Sci.">
        <title>Glutamicibacter halophytocola-mediated host fitness of potato tuber moth on Solanaceae crops.</title>
        <authorList>
            <person name="Wang W."/>
            <person name="Xiao G."/>
            <person name="Du G."/>
            <person name="Chang L."/>
            <person name="Yang Y."/>
            <person name="Ye J."/>
            <person name="Chen B."/>
        </authorList>
    </citation>
    <scope>NUCLEOTIDE SEQUENCE</scope>
    <source>
        <strain evidence="2">S2</strain>
    </source>
</reference>
<dbReference type="Gene3D" id="3.40.50.1820">
    <property type="entry name" value="alpha/beta hydrolase"/>
    <property type="match status" value="1"/>
</dbReference>
<gene>
    <name evidence="2" type="ORF">NUH22_08645</name>
</gene>
<feature type="domain" description="AB hydrolase-1" evidence="1">
    <location>
        <begin position="32"/>
        <end position="272"/>
    </location>
</feature>
<dbReference type="EMBL" id="CP102487">
    <property type="protein sequence ID" value="UUX60655.1"/>
    <property type="molecule type" value="Genomic_DNA"/>
</dbReference>
<evidence type="ECO:0000313" key="3">
    <source>
        <dbReference type="Proteomes" id="UP001060018"/>
    </source>
</evidence>
<dbReference type="PRINTS" id="PR00412">
    <property type="entry name" value="EPOXHYDRLASE"/>
</dbReference>
<dbReference type="RefSeq" id="WP_257746317.1">
    <property type="nucleotide sequence ID" value="NZ_CP102487.1"/>
</dbReference>
<accession>A0AA95BRS9</accession>